<protein>
    <submittedName>
        <fullName evidence="1">Uncharacterized protein</fullName>
    </submittedName>
</protein>
<dbReference type="Proteomes" id="UP000276888">
    <property type="component" value="Chromosome"/>
</dbReference>
<keyword evidence="2" id="KW-1185">Reference proteome</keyword>
<gene>
    <name evidence="1" type="ORF">CVS47_00032</name>
</gene>
<sequence length="174" mass="18687">MTRAWWRRNALAIGAVAVLLPVTGLTISGVEWWQMNQAQPVFATTVAAGDTVEYAGGTWGPAVVRSQAPGPDDDLPADGRLLVVEVPVDPHGKMLGCDVPALREPDGMQRRWQNALGDVDWDYRNPTVCPSDSTAPFTIEVPYLLPDSVSGPLGLDFALADELPGFLRLGVIVP</sequence>
<name>A0A3S9W5U2_9MICO</name>
<proteinExistence type="predicted"/>
<accession>A0A3S9W5U2</accession>
<organism evidence="1 2">
    <name type="scientific">Microbacterium lemovicicum</name>
    <dbReference type="NCBI Taxonomy" id="1072463"/>
    <lineage>
        <taxon>Bacteria</taxon>
        <taxon>Bacillati</taxon>
        <taxon>Actinomycetota</taxon>
        <taxon>Actinomycetes</taxon>
        <taxon>Micrococcales</taxon>
        <taxon>Microbacteriaceae</taxon>
        <taxon>Microbacterium</taxon>
    </lineage>
</organism>
<dbReference type="KEGG" id="mlv:CVS47_00032"/>
<reference evidence="1 2" key="1">
    <citation type="submission" date="2018-08" db="EMBL/GenBank/DDBJ databases">
        <title>Microbacterium lemovicicum sp. nov., a bacterium isolated from a natural uranium-rich soil.</title>
        <authorList>
            <person name="ORTET P."/>
        </authorList>
    </citation>
    <scope>NUCLEOTIDE SEQUENCE [LARGE SCALE GENOMIC DNA]</scope>
    <source>
        <strain evidence="1 2">Viu22</strain>
    </source>
</reference>
<dbReference type="EMBL" id="CP031423">
    <property type="protein sequence ID" value="AZS35440.1"/>
    <property type="molecule type" value="Genomic_DNA"/>
</dbReference>
<dbReference type="AlphaFoldDB" id="A0A3S9W5U2"/>
<evidence type="ECO:0000313" key="1">
    <source>
        <dbReference type="EMBL" id="AZS35440.1"/>
    </source>
</evidence>
<evidence type="ECO:0000313" key="2">
    <source>
        <dbReference type="Proteomes" id="UP000276888"/>
    </source>
</evidence>